<dbReference type="GO" id="GO:0006979">
    <property type="term" value="P:response to oxidative stress"/>
    <property type="evidence" value="ECO:0007669"/>
    <property type="project" value="UniProtKB-UniRule"/>
</dbReference>
<evidence type="ECO:0000256" key="18">
    <source>
        <dbReference type="RuleBase" id="RU362060"/>
    </source>
</evidence>
<dbReference type="OrthoDB" id="2113341at2759"/>
<feature type="binding site" evidence="15">
    <location>
        <position position="73"/>
    </location>
    <ligand>
        <name>Ca(2+)</name>
        <dbReference type="ChEBI" id="CHEBI:29108"/>
        <label>1</label>
    </ligand>
</feature>
<feature type="domain" description="Plant heme peroxidase family profile" evidence="19">
    <location>
        <begin position="26"/>
        <end position="326"/>
    </location>
</feature>
<evidence type="ECO:0000256" key="6">
    <source>
        <dbReference type="ARBA" id="ARBA00022723"/>
    </source>
</evidence>
<dbReference type="PROSITE" id="PS50873">
    <property type="entry name" value="PEROXIDASE_4"/>
    <property type="match status" value="1"/>
</dbReference>
<keyword evidence="12 18" id="KW-0376">Hydrogen peroxide</keyword>
<organism evidence="20 21">
    <name type="scientific">Phtheirospermum japonicum</name>
    <dbReference type="NCBI Taxonomy" id="374723"/>
    <lineage>
        <taxon>Eukaryota</taxon>
        <taxon>Viridiplantae</taxon>
        <taxon>Streptophyta</taxon>
        <taxon>Embryophyta</taxon>
        <taxon>Tracheophyta</taxon>
        <taxon>Spermatophyta</taxon>
        <taxon>Magnoliopsida</taxon>
        <taxon>eudicotyledons</taxon>
        <taxon>Gunneridae</taxon>
        <taxon>Pentapetalae</taxon>
        <taxon>asterids</taxon>
        <taxon>lamiids</taxon>
        <taxon>Lamiales</taxon>
        <taxon>Orobanchaceae</taxon>
        <taxon>Orobanchaceae incertae sedis</taxon>
        <taxon>Phtheirospermum</taxon>
    </lineage>
</organism>
<comment type="caution">
    <text evidence="20">The sequence shown here is derived from an EMBL/GenBank/DDBJ whole genome shotgun (WGS) entry which is preliminary data.</text>
</comment>
<evidence type="ECO:0000259" key="19">
    <source>
        <dbReference type="PROSITE" id="PS50873"/>
    </source>
</evidence>
<keyword evidence="4 18" id="KW-0575">Peroxidase</keyword>
<evidence type="ECO:0000256" key="7">
    <source>
        <dbReference type="ARBA" id="ARBA00022837"/>
    </source>
</evidence>
<evidence type="ECO:0000256" key="3">
    <source>
        <dbReference type="ARBA" id="ARBA00012313"/>
    </source>
</evidence>
<dbReference type="InterPro" id="IPR000823">
    <property type="entry name" value="Peroxidase_pln"/>
</dbReference>
<dbReference type="InterPro" id="IPR019793">
    <property type="entry name" value="Peroxidases_heam-ligand_BS"/>
</dbReference>
<evidence type="ECO:0000256" key="14">
    <source>
        <dbReference type="PIRSR" id="PIRSR600823-2"/>
    </source>
</evidence>
<feature type="signal peptide" evidence="18">
    <location>
        <begin position="1"/>
        <end position="25"/>
    </location>
</feature>
<keyword evidence="9 15" id="KW-0408">Iron</keyword>
<accession>A0A830C8N7</accession>
<evidence type="ECO:0000256" key="13">
    <source>
        <dbReference type="PIRSR" id="PIRSR600823-1"/>
    </source>
</evidence>
<gene>
    <name evidence="20" type="ORF">PHJA_001599600</name>
</gene>
<feature type="site" description="Transition state stabilizer" evidence="16">
    <location>
        <position position="63"/>
    </location>
</feature>
<dbReference type="InterPro" id="IPR019794">
    <property type="entry name" value="Peroxidases_AS"/>
</dbReference>
<feature type="chain" id="PRO_5033099039" description="Peroxidase" evidence="18">
    <location>
        <begin position="26"/>
        <end position="375"/>
    </location>
</feature>
<evidence type="ECO:0000256" key="2">
    <source>
        <dbReference type="ARBA" id="ARBA00006873"/>
    </source>
</evidence>
<evidence type="ECO:0000256" key="11">
    <source>
        <dbReference type="ARBA" id="ARBA00023180"/>
    </source>
</evidence>
<dbReference type="AlphaFoldDB" id="A0A830C8N7"/>
<keyword evidence="8 18" id="KW-0560">Oxidoreductase</keyword>
<comment type="cofactor">
    <cofactor evidence="15 18">
        <name>heme b</name>
        <dbReference type="ChEBI" id="CHEBI:60344"/>
    </cofactor>
    <text evidence="15 18">Binds 1 heme b (iron(II)-protoporphyrin IX) group per subunit.</text>
</comment>
<dbReference type="InterPro" id="IPR010255">
    <property type="entry name" value="Haem_peroxidase_sf"/>
</dbReference>
<dbReference type="PANTHER" id="PTHR31388:SF180">
    <property type="entry name" value="PEROXIDASE"/>
    <property type="match status" value="1"/>
</dbReference>
<feature type="binding site" evidence="15">
    <location>
        <position position="247"/>
    </location>
    <ligand>
        <name>Ca(2+)</name>
        <dbReference type="ChEBI" id="CHEBI:29108"/>
        <label>2</label>
    </ligand>
</feature>
<dbReference type="GO" id="GO:0005576">
    <property type="term" value="C:extracellular region"/>
    <property type="evidence" value="ECO:0007669"/>
    <property type="project" value="UniProtKB-SubCell"/>
</dbReference>
<comment type="subcellular location">
    <subcellularLocation>
        <location evidence="18">Secreted</location>
    </subcellularLocation>
</comment>
<protein>
    <recommendedName>
        <fullName evidence="3 18">Peroxidase</fullName>
        <ecNumber evidence="3 18">1.11.1.7</ecNumber>
    </recommendedName>
</protein>
<dbReference type="PRINTS" id="PR00461">
    <property type="entry name" value="PLPEROXIDASE"/>
</dbReference>
<reference evidence="20" key="1">
    <citation type="submission" date="2020-07" db="EMBL/GenBank/DDBJ databases">
        <title>Ethylene signaling mediates host invasion by parasitic plants.</title>
        <authorList>
            <person name="Yoshida S."/>
        </authorList>
    </citation>
    <scope>NUCLEOTIDE SEQUENCE</scope>
    <source>
        <strain evidence="20">Okayama</strain>
    </source>
</reference>
<feature type="binding site" evidence="15">
    <location>
        <position position="77"/>
    </location>
    <ligand>
        <name>Ca(2+)</name>
        <dbReference type="ChEBI" id="CHEBI:29108"/>
        <label>1</label>
    </ligand>
</feature>
<dbReference type="Gene3D" id="1.10.420.10">
    <property type="entry name" value="Peroxidase, domain 2"/>
    <property type="match status" value="1"/>
</dbReference>
<evidence type="ECO:0000256" key="1">
    <source>
        <dbReference type="ARBA" id="ARBA00000189"/>
    </source>
</evidence>
<dbReference type="SUPFAM" id="SSF48113">
    <property type="entry name" value="Heme-dependent peroxidases"/>
    <property type="match status" value="1"/>
</dbReference>
<dbReference type="PROSITE" id="PS00435">
    <property type="entry name" value="PEROXIDASE_1"/>
    <property type="match status" value="1"/>
</dbReference>
<dbReference type="EMBL" id="BMAC01000356">
    <property type="protein sequence ID" value="GFP94552.1"/>
    <property type="molecule type" value="Genomic_DNA"/>
</dbReference>
<feature type="disulfide bond" evidence="17">
    <location>
        <begin position="36"/>
        <end position="116"/>
    </location>
</feature>
<feature type="disulfide bond" evidence="17">
    <location>
        <begin position="201"/>
        <end position="233"/>
    </location>
</feature>
<evidence type="ECO:0000313" key="21">
    <source>
        <dbReference type="Proteomes" id="UP000653305"/>
    </source>
</evidence>
<comment type="function">
    <text evidence="18">Removal of H(2)O(2), oxidation of toxic reductants, biosynthesis and degradation of lignin, suberization, auxin catabolism, response to environmental stresses such as wounding, pathogen attack and oxidative stress.</text>
</comment>
<keyword evidence="18" id="KW-0732">Signal</keyword>
<dbReference type="GO" id="GO:0140825">
    <property type="term" value="F:lactoperoxidase activity"/>
    <property type="evidence" value="ECO:0007669"/>
    <property type="project" value="UniProtKB-EC"/>
</dbReference>
<dbReference type="InterPro" id="IPR002016">
    <property type="entry name" value="Haem_peroxidase"/>
</dbReference>
<dbReference type="PANTHER" id="PTHR31388">
    <property type="entry name" value="PEROXIDASE 72-RELATED"/>
    <property type="match status" value="1"/>
</dbReference>
<evidence type="ECO:0000256" key="16">
    <source>
        <dbReference type="PIRSR" id="PIRSR600823-4"/>
    </source>
</evidence>
<dbReference type="GO" id="GO:0020037">
    <property type="term" value="F:heme binding"/>
    <property type="evidence" value="ECO:0007669"/>
    <property type="project" value="UniProtKB-UniRule"/>
</dbReference>
<dbReference type="GO" id="GO:0046872">
    <property type="term" value="F:metal ion binding"/>
    <property type="evidence" value="ECO:0007669"/>
    <property type="project" value="UniProtKB-UniRule"/>
</dbReference>
<evidence type="ECO:0000256" key="8">
    <source>
        <dbReference type="ARBA" id="ARBA00023002"/>
    </source>
</evidence>
<feature type="binding site" evidence="15">
    <location>
        <position position="254"/>
    </location>
    <ligand>
        <name>Ca(2+)</name>
        <dbReference type="ChEBI" id="CHEBI:29108"/>
        <label>2</label>
    </ligand>
</feature>
<keyword evidence="18" id="KW-0964">Secreted</keyword>
<dbReference type="GO" id="GO:0042744">
    <property type="term" value="P:hydrogen peroxide catabolic process"/>
    <property type="evidence" value="ECO:0007669"/>
    <property type="project" value="UniProtKB-KW"/>
</dbReference>
<feature type="active site" description="Proton acceptor" evidence="13">
    <location>
        <position position="67"/>
    </location>
</feature>
<keyword evidence="11" id="KW-0325">Glycoprotein</keyword>
<dbReference type="CDD" id="cd00693">
    <property type="entry name" value="secretory_peroxidase"/>
    <property type="match status" value="1"/>
</dbReference>
<feature type="binding site" evidence="15">
    <location>
        <position position="68"/>
    </location>
    <ligand>
        <name>Ca(2+)</name>
        <dbReference type="ChEBI" id="CHEBI:29108"/>
        <label>1</label>
    </ligand>
</feature>
<evidence type="ECO:0000256" key="12">
    <source>
        <dbReference type="ARBA" id="ARBA00023324"/>
    </source>
</evidence>
<comment type="similarity">
    <text evidence="18">Belongs to the peroxidase family. Classical plant (class III) peroxidase subfamily.</text>
</comment>
<keyword evidence="6 15" id="KW-0479">Metal-binding</keyword>
<name>A0A830C8N7_9LAMI</name>
<proteinExistence type="inferred from homology"/>
<feature type="binding site" evidence="15">
    <location>
        <position position="195"/>
    </location>
    <ligand>
        <name>Ca(2+)</name>
        <dbReference type="ChEBI" id="CHEBI:29108"/>
        <label>2</label>
    </ligand>
</feature>
<feature type="binding site" description="axial binding residue" evidence="15">
    <location>
        <position position="194"/>
    </location>
    <ligand>
        <name>heme b</name>
        <dbReference type="ChEBI" id="CHEBI:60344"/>
    </ligand>
    <ligandPart>
        <name>Fe</name>
        <dbReference type="ChEBI" id="CHEBI:18248"/>
    </ligandPart>
</feature>
<comment type="catalytic activity">
    <reaction evidence="1 18">
        <text>2 a phenolic donor + H2O2 = 2 a phenolic radical donor + 2 H2O</text>
        <dbReference type="Rhea" id="RHEA:56136"/>
        <dbReference type="ChEBI" id="CHEBI:15377"/>
        <dbReference type="ChEBI" id="CHEBI:16240"/>
        <dbReference type="ChEBI" id="CHEBI:139520"/>
        <dbReference type="ChEBI" id="CHEBI:139521"/>
        <dbReference type="EC" id="1.11.1.7"/>
    </reaction>
</comment>
<comment type="similarity">
    <text evidence="2">Belongs to the peroxidase family. Ascorbate peroxidase subfamily.</text>
</comment>
<evidence type="ECO:0000256" key="5">
    <source>
        <dbReference type="ARBA" id="ARBA00022617"/>
    </source>
</evidence>
<feature type="disulfide bond" evidence="17">
    <location>
        <begin position="69"/>
        <end position="74"/>
    </location>
</feature>
<feature type="binding site" evidence="15">
    <location>
        <position position="71"/>
    </location>
    <ligand>
        <name>Ca(2+)</name>
        <dbReference type="ChEBI" id="CHEBI:29108"/>
        <label>1</label>
    </ligand>
</feature>
<dbReference type="FunFam" id="1.10.520.10:FF:000001">
    <property type="entry name" value="Peroxidase"/>
    <property type="match status" value="1"/>
</dbReference>
<evidence type="ECO:0000256" key="10">
    <source>
        <dbReference type="ARBA" id="ARBA00023157"/>
    </source>
</evidence>
<feature type="disulfide bond" evidence="17">
    <location>
        <begin position="122"/>
        <end position="322"/>
    </location>
</feature>
<evidence type="ECO:0000256" key="9">
    <source>
        <dbReference type="ARBA" id="ARBA00023004"/>
    </source>
</evidence>
<keyword evidence="21" id="KW-1185">Reference proteome</keyword>
<dbReference type="Proteomes" id="UP000653305">
    <property type="component" value="Unassembled WGS sequence"/>
</dbReference>
<evidence type="ECO:0000256" key="17">
    <source>
        <dbReference type="PIRSR" id="PIRSR600823-5"/>
    </source>
</evidence>
<evidence type="ECO:0000256" key="15">
    <source>
        <dbReference type="PIRSR" id="PIRSR600823-3"/>
    </source>
</evidence>
<keyword evidence="10 17" id="KW-1015">Disulfide bond</keyword>
<feature type="binding site" evidence="14">
    <location>
        <position position="164"/>
    </location>
    <ligand>
        <name>substrate</name>
    </ligand>
</feature>
<dbReference type="Gene3D" id="1.10.520.10">
    <property type="match status" value="1"/>
</dbReference>
<feature type="binding site" evidence="15">
    <location>
        <position position="89"/>
    </location>
    <ligand>
        <name>Ca(2+)</name>
        <dbReference type="ChEBI" id="CHEBI:29108"/>
        <label>1</label>
    </ligand>
</feature>
<dbReference type="PROSITE" id="PS00436">
    <property type="entry name" value="PEROXIDASE_2"/>
    <property type="match status" value="1"/>
</dbReference>
<evidence type="ECO:0000256" key="4">
    <source>
        <dbReference type="ARBA" id="ARBA00022559"/>
    </source>
</evidence>
<dbReference type="EC" id="1.11.1.7" evidence="3 18"/>
<dbReference type="PRINTS" id="PR00458">
    <property type="entry name" value="PEROXIDASE"/>
</dbReference>
<keyword evidence="7 15" id="KW-0106">Calcium</keyword>
<dbReference type="FunFam" id="1.10.420.10:FF:000001">
    <property type="entry name" value="Peroxidase"/>
    <property type="match status" value="1"/>
</dbReference>
<keyword evidence="5 18" id="KW-0349">Heme</keyword>
<dbReference type="Pfam" id="PF00141">
    <property type="entry name" value="peroxidase"/>
    <property type="match status" value="1"/>
</dbReference>
<evidence type="ECO:0000313" key="20">
    <source>
        <dbReference type="EMBL" id="GFP94552.1"/>
    </source>
</evidence>
<sequence>MNPTAFRFSAIRALSFLVLVTFGNSQLDYKFYDKTCPNLTKIVRYGVWSAIANETRLAASILRLHFHDCFVNGCEGSILLDDSSDFRSEKNAFPNLNSARGFEVIDAIKANVEKACPSTVSCSDILTLASRDAVFLAGGRFWPVPLGRRDGRTANEDGANTDLPSPFEPLGNITAKFVAKGLDAKDMVVLSGGHTLGFAQCFTFKQRLFDFDGLGNPDPSLDVSLLSKLRGSCPNRSDSDTNLVPFDSTSSRFDNSYFKSLVNNSGLLQSDQALMGDNKTAALVLSYIKFPFLFANDFATSMVKMSNIGVLTGQQGEIRKNCRVDDVQPTIIPCGGPWLTPRRRSNVRGKAAVICGASGHMMGPTSMSWLWGSKI</sequence>
<comment type="cofactor">
    <cofactor evidence="15 18">
        <name>Ca(2+)</name>
        <dbReference type="ChEBI" id="CHEBI:29108"/>
    </cofactor>
    <text evidence="15 18">Binds 2 calcium ions per subunit.</text>
</comment>
<dbReference type="InterPro" id="IPR033905">
    <property type="entry name" value="Secretory_peroxidase"/>
</dbReference>